<evidence type="ECO:0000256" key="1">
    <source>
        <dbReference type="SAM" id="MobiDB-lite"/>
    </source>
</evidence>
<feature type="transmembrane region" description="Helical" evidence="2">
    <location>
        <begin position="425"/>
        <end position="446"/>
    </location>
</feature>
<evidence type="ECO:0000256" key="3">
    <source>
        <dbReference type="SAM" id="SignalP"/>
    </source>
</evidence>
<dbReference type="AlphaFoldDB" id="A0AA38RQW7"/>
<dbReference type="PANTHER" id="PTHR39599:SF2">
    <property type="entry name" value="ANCHORED PROTEIN, PUTATIVE (AFU_ORTHOLOGUE AFUA_1G09650)-RELATED"/>
    <property type="match status" value="1"/>
</dbReference>
<sequence length="447" mass="44520">MRLLPAVLSLPSSLLLLLTAQIEAQDAPAQRLPTAIRKMGLDSGEKFLHEYCAFSEYPEAPSPQAALAARAAALPAMPADGLLSAEEESLLAANASAAIAYRAPLAPHSEPRGRQYRGFMAGWDAFRRAADAVARLERRDFACPTGTADCSGIGYPYSCCQTGLTCVEIEDTGLGPVGCCPSGVSCSGSIECTGDQEGCPSDMGGGCCIDGYVCEGVGCVRSQSSGTVMTSTITSTTTLASGSPSLVIVTVTVTQSPSQSVATSTTTQVVTVSQTSSTTTGPGAPVRPTGTSSAATTSPASTSSATSSSSGYCPTGYYACLASAGGGCCQTGRDCSTTSCPAVSSTTIVSGDGVTVVVPATAVPSTSSATCAGGWFLCPSAAGPVAGCCPSGYSCGTASCTIVTASATATVQKELPGASGANKRVGGLALGAVLPWVVAFVVGLVWI</sequence>
<keyword evidence="2" id="KW-1133">Transmembrane helix</keyword>
<feature type="chain" id="PRO_5041455834" evidence="3">
    <location>
        <begin position="25"/>
        <end position="447"/>
    </location>
</feature>
<dbReference type="Proteomes" id="UP001174694">
    <property type="component" value="Unassembled WGS sequence"/>
</dbReference>
<name>A0AA38RQW7_9PEZI</name>
<dbReference type="EMBL" id="JANBVO010000002">
    <property type="protein sequence ID" value="KAJ9156513.1"/>
    <property type="molecule type" value="Genomic_DNA"/>
</dbReference>
<organism evidence="4 5">
    <name type="scientific">Pleurostoma richardsiae</name>
    <dbReference type="NCBI Taxonomy" id="41990"/>
    <lineage>
        <taxon>Eukaryota</taxon>
        <taxon>Fungi</taxon>
        <taxon>Dikarya</taxon>
        <taxon>Ascomycota</taxon>
        <taxon>Pezizomycotina</taxon>
        <taxon>Sordariomycetes</taxon>
        <taxon>Sordariomycetidae</taxon>
        <taxon>Calosphaeriales</taxon>
        <taxon>Pleurostomataceae</taxon>
        <taxon>Pleurostoma</taxon>
    </lineage>
</organism>
<evidence type="ECO:0000313" key="4">
    <source>
        <dbReference type="EMBL" id="KAJ9156513.1"/>
    </source>
</evidence>
<protein>
    <submittedName>
        <fullName evidence="4">GPI anchored protein</fullName>
    </submittedName>
</protein>
<gene>
    <name evidence="4" type="ORF">NKR23_g1313</name>
</gene>
<feature type="region of interest" description="Disordered" evidence="1">
    <location>
        <begin position="259"/>
        <end position="311"/>
    </location>
</feature>
<evidence type="ECO:0000256" key="2">
    <source>
        <dbReference type="SAM" id="Phobius"/>
    </source>
</evidence>
<keyword evidence="3" id="KW-0732">Signal</keyword>
<keyword evidence="2" id="KW-0812">Transmembrane</keyword>
<dbReference type="PANTHER" id="PTHR39599">
    <property type="entry name" value="GPI-ANCHORED PROTEIN (EUROFUNG)-RELATED-RELATED"/>
    <property type="match status" value="1"/>
</dbReference>
<feature type="compositionally biased region" description="Low complexity" evidence="1">
    <location>
        <begin position="288"/>
        <end position="311"/>
    </location>
</feature>
<comment type="caution">
    <text evidence="4">The sequence shown here is derived from an EMBL/GenBank/DDBJ whole genome shotgun (WGS) entry which is preliminary data.</text>
</comment>
<feature type="compositionally biased region" description="Low complexity" evidence="1">
    <location>
        <begin position="259"/>
        <end position="280"/>
    </location>
</feature>
<evidence type="ECO:0000313" key="5">
    <source>
        <dbReference type="Proteomes" id="UP001174694"/>
    </source>
</evidence>
<proteinExistence type="predicted"/>
<keyword evidence="5" id="KW-1185">Reference proteome</keyword>
<accession>A0AA38RQW7</accession>
<reference evidence="4" key="1">
    <citation type="submission" date="2022-07" db="EMBL/GenBank/DDBJ databases">
        <title>Fungi with potential for degradation of polypropylene.</title>
        <authorList>
            <person name="Gostincar C."/>
        </authorList>
    </citation>
    <scope>NUCLEOTIDE SEQUENCE</scope>
    <source>
        <strain evidence="4">EXF-13308</strain>
    </source>
</reference>
<keyword evidence="2" id="KW-0472">Membrane</keyword>
<feature type="signal peptide" evidence="3">
    <location>
        <begin position="1"/>
        <end position="24"/>
    </location>
</feature>